<dbReference type="GO" id="GO:0006508">
    <property type="term" value="P:proteolysis"/>
    <property type="evidence" value="ECO:0007669"/>
    <property type="project" value="UniProtKB-KW"/>
</dbReference>
<name>A0A4S8QB96_9HYPH</name>
<dbReference type="PRINTS" id="PR00482">
    <property type="entry name" value="OMPTIN"/>
</dbReference>
<accession>A0A4S8QB96</accession>
<dbReference type="Pfam" id="PF01278">
    <property type="entry name" value="Omptin"/>
    <property type="match status" value="1"/>
</dbReference>
<dbReference type="InterPro" id="IPR020080">
    <property type="entry name" value="OM_adhesin/peptidase_omptin"/>
</dbReference>
<proteinExistence type="predicted"/>
<keyword evidence="3" id="KW-0645">Protease</keyword>
<dbReference type="AlphaFoldDB" id="A0A4S8QB96"/>
<dbReference type="InterPro" id="IPR053724">
    <property type="entry name" value="OMP_A26_sf"/>
</dbReference>
<evidence type="ECO:0000313" key="4">
    <source>
        <dbReference type="Proteomes" id="UP000307378"/>
    </source>
</evidence>
<evidence type="ECO:0000256" key="2">
    <source>
        <dbReference type="SAM" id="SignalP"/>
    </source>
</evidence>
<dbReference type="SUPFAM" id="SSF69917">
    <property type="entry name" value="OMPT-like"/>
    <property type="match status" value="1"/>
</dbReference>
<feature type="signal peptide" evidence="2">
    <location>
        <begin position="1"/>
        <end position="24"/>
    </location>
</feature>
<organism evidence="3 4">
    <name type="scientific">Rhizobium rosettiformans W3</name>
    <dbReference type="NCBI Taxonomy" id="538378"/>
    <lineage>
        <taxon>Bacteria</taxon>
        <taxon>Pseudomonadati</taxon>
        <taxon>Pseudomonadota</taxon>
        <taxon>Alphaproteobacteria</taxon>
        <taxon>Hyphomicrobiales</taxon>
        <taxon>Rhizobiaceae</taxon>
        <taxon>Rhizobium/Agrobacterium group</taxon>
        <taxon>Rhizobium</taxon>
    </lineage>
</organism>
<feature type="active site" evidence="1">
    <location>
        <position position="228"/>
    </location>
</feature>
<dbReference type="Proteomes" id="UP000307378">
    <property type="component" value="Unassembled WGS sequence"/>
</dbReference>
<dbReference type="EMBL" id="STGU01000002">
    <property type="protein sequence ID" value="THV38299.1"/>
    <property type="molecule type" value="Genomic_DNA"/>
</dbReference>
<evidence type="ECO:0000256" key="1">
    <source>
        <dbReference type="PIRSR" id="PIRSR001522-1"/>
    </source>
</evidence>
<keyword evidence="2" id="KW-0732">Signal</keyword>
<dbReference type="GO" id="GO:0004190">
    <property type="term" value="F:aspartic-type endopeptidase activity"/>
    <property type="evidence" value="ECO:0007669"/>
    <property type="project" value="InterPro"/>
</dbReference>
<reference evidence="3 4" key="1">
    <citation type="submission" date="2019-04" db="EMBL/GenBank/DDBJ databases">
        <title>genome sequence of strain W3.</title>
        <authorList>
            <person name="Gao J."/>
            <person name="Sun J."/>
        </authorList>
    </citation>
    <scope>NUCLEOTIDE SEQUENCE [LARGE SCALE GENOMIC DNA]</scope>
    <source>
        <strain evidence="3 4">W3</strain>
    </source>
</reference>
<dbReference type="PIRSF" id="PIRSF001522">
    <property type="entry name" value="Peptidase_A26"/>
    <property type="match status" value="1"/>
</dbReference>
<dbReference type="InterPro" id="IPR000036">
    <property type="entry name" value="Peptidase_A26_omptin"/>
</dbReference>
<feature type="active site" evidence="1">
    <location>
        <position position="103"/>
    </location>
</feature>
<keyword evidence="3" id="KW-0378">Hydrolase</keyword>
<evidence type="ECO:0000313" key="3">
    <source>
        <dbReference type="EMBL" id="THV38299.1"/>
    </source>
</evidence>
<feature type="chain" id="PRO_5020895854" evidence="2">
    <location>
        <begin position="25"/>
        <end position="313"/>
    </location>
</feature>
<dbReference type="RefSeq" id="WP_136538861.1">
    <property type="nucleotide sequence ID" value="NZ_STGU01000002.1"/>
</dbReference>
<sequence>MFNLQVISALSLGGTLLFTAPAFGQDAYSSSSAGTVRYFAGIGMANIKAGEYVYSGDYKVSQLDWESKGVKTGTIGGEVDIGYAWTLKGRVDVGLGGDGFMEDRDWLDTSYSGWTHQSLHPDTELDRYINVLLEAERALVDTGATRLGIGGGFGYTDVKWTARGGSYIYTNTTLHDTVGNFADGVKGISYEQRIPTVFLSANAQQRIGALTLSGVLRGGAAISYKGVDDHWLRDLRFTDTMEPAPMLGATVTADYQVLQSASIYVGGDFQKIFKTRGDAHVRNTVTGASASSEDGAASEFQSIMVTAGVKGTI</sequence>
<feature type="active site" evidence="1">
    <location>
        <position position="230"/>
    </location>
</feature>
<protein>
    <submittedName>
        <fullName evidence="3">Omptin family outer membrane protease</fullName>
    </submittedName>
</protein>
<gene>
    <name evidence="3" type="ORF">FAA86_05785</name>
</gene>
<dbReference type="GO" id="GO:0009279">
    <property type="term" value="C:cell outer membrane"/>
    <property type="evidence" value="ECO:0007669"/>
    <property type="project" value="InterPro"/>
</dbReference>
<comment type="caution">
    <text evidence="3">The sequence shown here is derived from an EMBL/GenBank/DDBJ whole genome shotgun (WGS) entry which is preliminary data.</text>
</comment>
<dbReference type="Gene3D" id="2.40.128.90">
    <property type="entry name" value="OMPT-like"/>
    <property type="match status" value="1"/>
</dbReference>
<feature type="active site" evidence="1">
    <location>
        <position position="105"/>
    </location>
</feature>